<keyword evidence="2" id="KW-1185">Reference proteome</keyword>
<evidence type="ECO:0000313" key="2">
    <source>
        <dbReference type="Proteomes" id="UP001055072"/>
    </source>
</evidence>
<proteinExistence type="predicted"/>
<gene>
    <name evidence="1" type="ORF">BDY19DRAFT_878351</name>
</gene>
<sequence length="137" mass="15592">AEWLLQTSQCFVKALCKEKLEGRMVENGFKPITWTNAAAALQSELGLSFSTKQLKNQWTSVCIPLCFLLHMLTFSLSGFGWDEERSMVTATDSVWTAFLAKHDKYAWFRTHPFPLFNDLATLCENTFALGEHAFAME</sequence>
<feature type="non-terminal residue" evidence="1">
    <location>
        <position position="137"/>
    </location>
</feature>
<protein>
    <submittedName>
        <fullName evidence="1">Uncharacterized protein</fullName>
    </submittedName>
</protein>
<comment type="caution">
    <text evidence="1">The sequence shown here is derived from an EMBL/GenBank/DDBJ whole genome shotgun (WGS) entry which is preliminary data.</text>
</comment>
<evidence type="ECO:0000313" key="1">
    <source>
        <dbReference type="EMBL" id="KAI0083815.1"/>
    </source>
</evidence>
<accession>A0ACB8TP54</accession>
<dbReference type="Proteomes" id="UP001055072">
    <property type="component" value="Unassembled WGS sequence"/>
</dbReference>
<name>A0ACB8TP54_9APHY</name>
<organism evidence="1 2">
    <name type="scientific">Irpex rosettiformis</name>
    <dbReference type="NCBI Taxonomy" id="378272"/>
    <lineage>
        <taxon>Eukaryota</taxon>
        <taxon>Fungi</taxon>
        <taxon>Dikarya</taxon>
        <taxon>Basidiomycota</taxon>
        <taxon>Agaricomycotina</taxon>
        <taxon>Agaricomycetes</taxon>
        <taxon>Polyporales</taxon>
        <taxon>Irpicaceae</taxon>
        <taxon>Irpex</taxon>
    </lineage>
</organism>
<feature type="non-terminal residue" evidence="1">
    <location>
        <position position="1"/>
    </location>
</feature>
<reference evidence="1" key="1">
    <citation type="journal article" date="2021" name="Environ. Microbiol.">
        <title>Gene family expansions and transcriptome signatures uncover fungal adaptations to wood decay.</title>
        <authorList>
            <person name="Hage H."/>
            <person name="Miyauchi S."/>
            <person name="Viragh M."/>
            <person name="Drula E."/>
            <person name="Min B."/>
            <person name="Chaduli D."/>
            <person name="Navarro D."/>
            <person name="Favel A."/>
            <person name="Norest M."/>
            <person name="Lesage-Meessen L."/>
            <person name="Balint B."/>
            <person name="Merenyi Z."/>
            <person name="de Eugenio L."/>
            <person name="Morin E."/>
            <person name="Martinez A.T."/>
            <person name="Baldrian P."/>
            <person name="Stursova M."/>
            <person name="Martinez M.J."/>
            <person name="Novotny C."/>
            <person name="Magnuson J.K."/>
            <person name="Spatafora J.W."/>
            <person name="Maurice S."/>
            <person name="Pangilinan J."/>
            <person name="Andreopoulos W."/>
            <person name="LaButti K."/>
            <person name="Hundley H."/>
            <person name="Na H."/>
            <person name="Kuo A."/>
            <person name="Barry K."/>
            <person name="Lipzen A."/>
            <person name="Henrissat B."/>
            <person name="Riley R."/>
            <person name="Ahrendt S."/>
            <person name="Nagy L.G."/>
            <person name="Grigoriev I.V."/>
            <person name="Martin F."/>
            <person name="Rosso M.N."/>
        </authorList>
    </citation>
    <scope>NUCLEOTIDE SEQUENCE</scope>
    <source>
        <strain evidence="1">CBS 384.51</strain>
    </source>
</reference>
<dbReference type="EMBL" id="MU274953">
    <property type="protein sequence ID" value="KAI0083815.1"/>
    <property type="molecule type" value="Genomic_DNA"/>
</dbReference>